<dbReference type="Proteomes" id="UP000693970">
    <property type="component" value="Unassembled WGS sequence"/>
</dbReference>
<feature type="compositionally biased region" description="Basic and acidic residues" evidence="1">
    <location>
        <begin position="409"/>
        <end position="422"/>
    </location>
</feature>
<evidence type="ECO:0000313" key="3">
    <source>
        <dbReference type="EMBL" id="KAG7354573.1"/>
    </source>
</evidence>
<feature type="compositionally biased region" description="Low complexity" evidence="1">
    <location>
        <begin position="59"/>
        <end position="90"/>
    </location>
</feature>
<dbReference type="EMBL" id="JAGRRH010000016">
    <property type="protein sequence ID" value="KAG7354573.1"/>
    <property type="molecule type" value="Genomic_DNA"/>
</dbReference>
<gene>
    <name evidence="3" type="ORF">IV203_003929</name>
</gene>
<keyword evidence="2" id="KW-0812">Transmembrane</keyword>
<feature type="compositionally biased region" description="Acidic residues" evidence="1">
    <location>
        <begin position="310"/>
        <end position="321"/>
    </location>
</feature>
<evidence type="ECO:0000256" key="1">
    <source>
        <dbReference type="SAM" id="MobiDB-lite"/>
    </source>
</evidence>
<accession>A0A9K3L499</accession>
<feature type="region of interest" description="Disordered" evidence="1">
    <location>
        <begin position="59"/>
        <end position="95"/>
    </location>
</feature>
<evidence type="ECO:0000256" key="2">
    <source>
        <dbReference type="SAM" id="Phobius"/>
    </source>
</evidence>
<keyword evidence="2" id="KW-0472">Membrane</keyword>
<dbReference type="AlphaFoldDB" id="A0A9K3L499"/>
<keyword evidence="2" id="KW-1133">Transmembrane helix</keyword>
<feature type="compositionally biased region" description="Polar residues" evidence="1">
    <location>
        <begin position="368"/>
        <end position="377"/>
    </location>
</feature>
<feature type="transmembrane region" description="Helical" evidence="2">
    <location>
        <begin position="549"/>
        <end position="574"/>
    </location>
</feature>
<comment type="caution">
    <text evidence="3">The sequence shown here is derived from an EMBL/GenBank/DDBJ whole genome shotgun (WGS) entry which is preliminary data.</text>
</comment>
<proteinExistence type="predicted"/>
<feature type="compositionally biased region" description="Low complexity" evidence="1">
    <location>
        <begin position="481"/>
        <end position="497"/>
    </location>
</feature>
<feature type="region of interest" description="Disordered" evidence="1">
    <location>
        <begin position="356"/>
        <end position="422"/>
    </location>
</feature>
<evidence type="ECO:0000313" key="4">
    <source>
        <dbReference type="Proteomes" id="UP000693970"/>
    </source>
</evidence>
<feature type="compositionally biased region" description="Acidic residues" evidence="1">
    <location>
        <begin position="139"/>
        <end position="152"/>
    </location>
</feature>
<feature type="region of interest" description="Disordered" evidence="1">
    <location>
        <begin position="129"/>
        <end position="163"/>
    </location>
</feature>
<reference evidence="3" key="2">
    <citation type="submission" date="2021-04" db="EMBL/GenBank/DDBJ databases">
        <authorList>
            <person name="Podell S."/>
        </authorList>
    </citation>
    <scope>NUCLEOTIDE SEQUENCE</scope>
    <source>
        <strain evidence="3">Hildebrandi</strain>
    </source>
</reference>
<organism evidence="3 4">
    <name type="scientific">Nitzschia inconspicua</name>
    <dbReference type="NCBI Taxonomy" id="303405"/>
    <lineage>
        <taxon>Eukaryota</taxon>
        <taxon>Sar</taxon>
        <taxon>Stramenopiles</taxon>
        <taxon>Ochrophyta</taxon>
        <taxon>Bacillariophyta</taxon>
        <taxon>Bacillariophyceae</taxon>
        <taxon>Bacillariophycidae</taxon>
        <taxon>Bacillariales</taxon>
        <taxon>Bacillariaceae</taxon>
        <taxon>Nitzschia</taxon>
    </lineage>
</organism>
<reference evidence="3" key="1">
    <citation type="journal article" date="2021" name="Sci. Rep.">
        <title>Diploid genomic architecture of Nitzschia inconspicua, an elite biomass production diatom.</title>
        <authorList>
            <person name="Oliver A."/>
            <person name="Podell S."/>
            <person name="Pinowska A."/>
            <person name="Traller J.C."/>
            <person name="Smith S.R."/>
            <person name="McClure R."/>
            <person name="Beliaev A."/>
            <person name="Bohutskyi P."/>
            <person name="Hill E.A."/>
            <person name="Rabines A."/>
            <person name="Zheng H."/>
            <person name="Allen L.Z."/>
            <person name="Kuo A."/>
            <person name="Grigoriev I.V."/>
            <person name="Allen A.E."/>
            <person name="Hazlebeck D."/>
            <person name="Allen E.E."/>
        </authorList>
    </citation>
    <scope>NUCLEOTIDE SEQUENCE</scope>
    <source>
        <strain evidence="3">Hildebrandi</strain>
    </source>
</reference>
<keyword evidence="4" id="KW-1185">Reference proteome</keyword>
<sequence length="577" mass="63056">MTQSLVSLQQSITPLETTEHFHEESQSVENQVPTHLNQEHRVHCPYDETLLKPEVVKTVTSSSKNNNNNNIITTQNDASSTASPSSSVVVDDSDEDEEDCYIENTSFYPKTLAITQTPQTFHSIKCVTDTPETSMMQDYSDEDDDDGEEEQEQEIRNRDVKSPLNDVEDYQNVLTVPELSHPTSGALLLPKETTIPNNQKDWSSTSLESVYLEDVVRYVRQHDAHNQDAETLDGMEDRTLESGVEETTQLDGVVVGTIIDRIPDSSVSVGSEDAVVPNYNLVCSVRKKKREKRTLERLLAGTADDSVIVTDDDSDDDDDDSTGPPTVGAAFEELWGENQSQFTSVDYMSGAVSIDSDDIVSTDDNNNQQNEVSSPSKNPVRVAAAKLFGGISNTEDSPSGVIKKRGNGKSRDEASTSSSTKEKVVAAVSTLQKQVSKKLVVVGEAVSPAVASLQRSVSSSVTVVRGNITKGILSRGKSVNSAAETSAATPTTAAPESITEDPDLEAQEDDCIIEEEEEEEEEEELVDDDMTLSSTSIDVVKEELTTPRMILWVLIVTLMAIVFIIFVAMLSIFAKHS</sequence>
<feature type="region of interest" description="Disordered" evidence="1">
    <location>
        <begin position="479"/>
        <end position="506"/>
    </location>
</feature>
<protein>
    <submittedName>
        <fullName evidence="3">Uncharacterized protein</fullName>
    </submittedName>
</protein>
<name>A0A9K3L499_9STRA</name>
<feature type="region of interest" description="Disordered" evidence="1">
    <location>
        <begin position="307"/>
        <end position="328"/>
    </location>
</feature>